<dbReference type="InterPro" id="IPR050229">
    <property type="entry name" value="GlpE_sulfurtransferase"/>
</dbReference>
<dbReference type="RefSeq" id="WP_256531298.1">
    <property type="nucleotide sequence ID" value="NZ_CP101824.1"/>
</dbReference>
<dbReference type="InterPro" id="IPR036873">
    <property type="entry name" value="Rhodanese-like_dom_sf"/>
</dbReference>
<dbReference type="Pfam" id="PF00581">
    <property type="entry name" value="Rhodanese"/>
    <property type="match status" value="1"/>
</dbReference>
<evidence type="ECO:0000259" key="2">
    <source>
        <dbReference type="PROSITE" id="PS50206"/>
    </source>
</evidence>
<evidence type="ECO:0000256" key="1">
    <source>
        <dbReference type="SAM" id="MobiDB-lite"/>
    </source>
</evidence>
<evidence type="ECO:0000313" key="3">
    <source>
        <dbReference type="EMBL" id="MFC3958355.1"/>
    </source>
</evidence>
<keyword evidence="4" id="KW-1185">Reference proteome</keyword>
<feature type="compositionally biased region" description="Basic and acidic residues" evidence="1">
    <location>
        <begin position="1"/>
        <end position="14"/>
    </location>
</feature>
<dbReference type="Gene3D" id="3.40.250.10">
    <property type="entry name" value="Rhodanese-like domain"/>
    <property type="match status" value="1"/>
</dbReference>
<organism evidence="3 4">
    <name type="scientific">Halovivax cerinus</name>
    <dbReference type="NCBI Taxonomy" id="1487865"/>
    <lineage>
        <taxon>Archaea</taxon>
        <taxon>Methanobacteriati</taxon>
        <taxon>Methanobacteriota</taxon>
        <taxon>Stenosarchaea group</taxon>
        <taxon>Halobacteria</taxon>
        <taxon>Halobacteriales</taxon>
        <taxon>Natrialbaceae</taxon>
        <taxon>Halovivax</taxon>
    </lineage>
</organism>
<accession>A0ABD5NNF3</accession>
<reference evidence="3 4" key="1">
    <citation type="journal article" date="2019" name="Int. J. Syst. Evol. Microbiol.">
        <title>The Global Catalogue of Microorganisms (GCM) 10K type strain sequencing project: providing services to taxonomists for standard genome sequencing and annotation.</title>
        <authorList>
            <consortium name="The Broad Institute Genomics Platform"/>
            <consortium name="The Broad Institute Genome Sequencing Center for Infectious Disease"/>
            <person name="Wu L."/>
            <person name="Ma J."/>
        </authorList>
    </citation>
    <scope>NUCLEOTIDE SEQUENCE [LARGE SCALE GENOMIC DNA]</scope>
    <source>
        <strain evidence="3 4">IBRC-M 10256</strain>
    </source>
</reference>
<name>A0ABD5NNF3_9EURY</name>
<dbReference type="PROSITE" id="PS50206">
    <property type="entry name" value="RHODANESE_3"/>
    <property type="match status" value="1"/>
</dbReference>
<gene>
    <name evidence="3" type="ORF">ACFOUR_08240</name>
</gene>
<sequence>MTRIRPAELDERLDSGAPPFVLDIRPRPDFQKTAIENSQNVPVYSDLQSGNESPLRDRLDEIPRDRDVVVVCKLGMVAKRATTVLDEEGYDAATLLGGISGWNGYQAGSLGYKLRSLRWKYL</sequence>
<feature type="region of interest" description="Disordered" evidence="1">
    <location>
        <begin position="1"/>
        <end position="21"/>
    </location>
</feature>
<evidence type="ECO:0000313" key="4">
    <source>
        <dbReference type="Proteomes" id="UP001595846"/>
    </source>
</evidence>
<feature type="domain" description="Rhodanese" evidence="2">
    <location>
        <begin position="15"/>
        <end position="109"/>
    </location>
</feature>
<dbReference type="PANTHER" id="PTHR43031">
    <property type="entry name" value="FAD-DEPENDENT OXIDOREDUCTASE"/>
    <property type="match status" value="1"/>
</dbReference>
<proteinExistence type="predicted"/>
<dbReference type="GeneID" id="73904025"/>
<dbReference type="EMBL" id="JBHSAQ010000003">
    <property type="protein sequence ID" value="MFC3958355.1"/>
    <property type="molecule type" value="Genomic_DNA"/>
</dbReference>
<dbReference type="Proteomes" id="UP001595846">
    <property type="component" value="Unassembled WGS sequence"/>
</dbReference>
<dbReference type="SMART" id="SM00450">
    <property type="entry name" value="RHOD"/>
    <property type="match status" value="1"/>
</dbReference>
<dbReference type="InterPro" id="IPR001763">
    <property type="entry name" value="Rhodanese-like_dom"/>
</dbReference>
<dbReference type="SUPFAM" id="SSF52821">
    <property type="entry name" value="Rhodanese/Cell cycle control phosphatase"/>
    <property type="match status" value="1"/>
</dbReference>
<dbReference type="AlphaFoldDB" id="A0ABD5NNF3"/>
<comment type="caution">
    <text evidence="3">The sequence shown here is derived from an EMBL/GenBank/DDBJ whole genome shotgun (WGS) entry which is preliminary data.</text>
</comment>
<protein>
    <submittedName>
        <fullName evidence="3">Rhodanese-like domain-containing protein</fullName>
    </submittedName>
</protein>
<dbReference type="PANTHER" id="PTHR43031:SF1">
    <property type="entry name" value="PYRIDINE NUCLEOTIDE-DISULPHIDE OXIDOREDUCTASE"/>
    <property type="match status" value="1"/>
</dbReference>